<keyword evidence="5" id="KW-0597">Phosphoprotein</keyword>
<dbReference type="PROSITE" id="PS00211">
    <property type="entry name" value="ABC_TRANSPORTER_1"/>
    <property type="match status" value="2"/>
</dbReference>
<organism>
    <name type="scientific">Branchiostoma floridae</name>
    <name type="common">Florida lancelet</name>
    <name type="synonym">Amphioxus</name>
    <dbReference type="NCBI Taxonomy" id="7739"/>
    <lineage>
        <taxon>Eukaryota</taxon>
        <taxon>Metazoa</taxon>
        <taxon>Chordata</taxon>
        <taxon>Cephalochordata</taxon>
        <taxon>Leptocardii</taxon>
        <taxon>Amphioxiformes</taxon>
        <taxon>Branchiostomatidae</taxon>
        <taxon>Branchiostoma</taxon>
    </lineage>
</organism>
<dbReference type="CDD" id="cd03221">
    <property type="entry name" value="ABCF_EF-3"/>
    <property type="match status" value="2"/>
</dbReference>
<feature type="compositionally biased region" description="Basic residues" evidence="12">
    <location>
        <begin position="277"/>
        <end position="291"/>
    </location>
</feature>
<dbReference type="GO" id="GO:0005654">
    <property type="term" value="C:nucleoplasm"/>
    <property type="evidence" value="ECO:0007669"/>
    <property type="project" value="UniProtKB-SubCell"/>
</dbReference>
<gene>
    <name evidence="14" type="ORF">BRAFLDRAFT_124926</name>
</gene>
<dbReference type="Pfam" id="PF00005">
    <property type="entry name" value="ABC_tran"/>
    <property type="match status" value="2"/>
</dbReference>
<evidence type="ECO:0000256" key="6">
    <source>
        <dbReference type="ARBA" id="ARBA00022737"/>
    </source>
</evidence>
<comment type="subcellular location">
    <subcellularLocation>
        <location evidence="2">Cytoplasm</location>
    </subcellularLocation>
    <subcellularLocation>
        <location evidence="1">Nucleus envelope</location>
    </subcellularLocation>
    <subcellularLocation>
        <location evidence="3">Nucleus</location>
        <location evidence="3">Nucleoplasm</location>
    </subcellularLocation>
</comment>
<evidence type="ECO:0000256" key="10">
    <source>
        <dbReference type="ARBA" id="ARBA00023242"/>
    </source>
</evidence>
<dbReference type="PROSITE" id="PS50893">
    <property type="entry name" value="ABC_TRANSPORTER_2"/>
    <property type="match status" value="2"/>
</dbReference>
<dbReference type="InterPro" id="IPR050611">
    <property type="entry name" value="ABCF"/>
</dbReference>
<reference evidence="14" key="1">
    <citation type="journal article" date="2008" name="Nature">
        <title>The amphioxus genome and the evolution of the chordate karyotype.</title>
        <authorList>
            <consortium name="US DOE Joint Genome Institute (JGI-PGF)"/>
            <person name="Putnam N.H."/>
            <person name="Butts T."/>
            <person name="Ferrier D.E.K."/>
            <person name="Furlong R.F."/>
            <person name="Hellsten U."/>
            <person name="Kawashima T."/>
            <person name="Robinson-Rechavi M."/>
            <person name="Shoguchi E."/>
            <person name="Terry A."/>
            <person name="Yu J.-K."/>
            <person name="Benito-Gutierrez E.L."/>
            <person name="Dubchak I."/>
            <person name="Garcia-Fernandez J."/>
            <person name="Gibson-Brown J.J."/>
            <person name="Grigoriev I.V."/>
            <person name="Horton A.C."/>
            <person name="de Jong P.J."/>
            <person name="Jurka J."/>
            <person name="Kapitonov V.V."/>
            <person name="Kohara Y."/>
            <person name="Kuroki Y."/>
            <person name="Lindquist E."/>
            <person name="Lucas S."/>
            <person name="Osoegawa K."/>
            <person name="Pennacchio L.A."/>
            <person name="Salamov A.A."/>
            <person name="Satou Y."/>
            <person name="Sauka-Spengler T."/>
            <person name="Schmutz J."/>
            <person name="Shin-I T."/>
            <person name="Toyoda A."/>
            <person name="Bronner-Fraser M."/>
            <person name="Fujiyama A."/>
            <person name="Holland L.Z."/>
            <person name="Holland P.W.H."/>
            <person name="Satoh N."/>
            <person name="Rokhsar D.S."/>
        </authorList>
    </citation>
    <scope>NUCLEOTIDE SEQUENCE [LARGE SCALE GENOMIC DNA]</scope>
    <source>
        <strain evidence="14">S238N-H82</strain>
        <tissue evidence="14">Testes</tissue>
    </source>
</reference>
<sequence>MPRKKQNLDIVEDRLNNDQKDDDISEKKKGGRAKQKGKAKMNEEDSVPDRADVDSGKGKGNKGKKGRDRRSSPSDSVATQESESSGKGGKKGRGKKGRNRSPSPGLEEDLNQLRIEQGMDQGEEQTGQLRIEQGQEQTGQVRIEQGMDQGEEQTGQVRIEQGMDQGEEQTGQGEEQTGQVRIEQGMDQGEEQTGQVRIEQGMDQGEEQTGQVRIEQGMDQGEEQTGQVRIEQGMDQGEEQTGQVRIEQGMDQGEEQTGQVRIEQGMDQGEEQTGQPTKKKEKKNRGKKKGRGKDNDSDDDDDDMPLNKFSSLGVSDEEEEDEDDQPSATSGSAFSALMVEDSPDEEEEGEEEKEEETVKEEPKKKEEKKEDESKSPEEEEPETTETTGGGDTTQGTQNNPEPTEPEAEKKAGKKEKKEKKKKKKDKFSWLDEEGGTDFLDKPSEEEKTEEKKDTKKKGKTDSPPPEEEEEEEVYDMLGEEGHQEPEEEKQEDLQKLSRKDRKKMMKKQQFEKKYEEMLERESADLGQFTLSQQQTTAKGAILENVQDIKSQQTTVQSCGSTVEVMGVPGSRETAVAGSSEASAGALAKVVCQAARASLEVPAGVPMAGVGRIVCAGASRWCRSIDNFSISAKGKVLFENAQLHITAGRRYGLVGPNGHGKTTVLRHISTRALAIPPNIDVLYCEQEVVADDTSAVDAVLKSDTKRLELLELEKTLLAQNEAGKEVSEQLKKLYDDMKAIGADSAEARARRILAGLGFTKEMQGRATRNFSGGWRMRVSLARALFLEPTLLLLDEPTNHLDLNAVIWLDNYLQRWKKTLLVVSHDQSFLDNVCTDIIHLDMCKLFYYKGNYTQFKKMYKQKAKELMKEYEKQEKKIRELKASGKSKVQAEKKQKEILTRKQAKGKRRTDEMEDSASSQTELLRRPKEYKVKFTFPSPPELNPPILGLHSVTFGYDNQPLLFKDVDFGIDMHSRVSIVGPNGVGKSTFLKLLAGQIPPLQGEQRKNHRLKVGFYNQHSADQLEVDISPTDYLQKHFNLQYQDARKTLGRFGLVSYAHTIPITGSLRFGLVSYAHTIPIRDLSGGQKSRVVFAELSCRAPDVIILDEPTNNLDIESIDALADAINEYEGGVIIVSHDERLIRETDCTLWVVEDKTINQIEGDFDDYRTEILETLGEEIAHAEQM</sequence>
<keyword evidence="8" id="KW-0067">ATP-binding</keyword>
<keyword evidence="9" id="KW-0010">Activator</keyword>
<dbReference type="FunFam" id="3.40.50.300:FF:000471">
    <property type="entry name" value="ATP-binding cassette, sub-family F (GCN20), member 1"/>
    <property type="match status" value="1"/>
</dbReference>
<evidence type="ECO:0000256" key="5">
    <source>
        <dbReference type="ARBA" id="ARBA00022553"/>
    </source>
</evidence>
<proteinExistence type="predicted"/>
<feature type="compositionally biased region" description="Basic and acidic residues" evidence="12">
    <location>
        <begin position="880"/>
        <end position="897"/>
    </location>
</feature>
<dbReference type="InterPro" id="IPR017871">
    <property type="entry name" value="ABC_transporter-like_CS"/>
</dbReference>
<dbReference type="SMART" id="SM00382">
    <property type="entry name" value="AAA"/>
    <property type="match status" value="2"/>
</dbReference>
<dbReference type="GO" id="GO:0005524">
    <property type="term" value="F:ATP binding"/>
    <property type="evidence" value="ECO:0007669"/>
    <property type="project" value="UniProtKB-KW"/>
</dbReference>
<dbReference type="Gene3D" id="3.40.50.300">
    <property type="entry name" value="P-loop containing nucleotide triphosphate hydrolases"/>
    <property type="match status" value="2"/>
</dbReference>
<evidence type="ECO:0000256" key="9">
    <source>
        <dbReference type="ARBA" id="ARBA00023159"/>
    </source>
</evidence>
<feature type="compositionally biased region" description="Basic and acidic residues" evidence="12">
    <location>
        <begin position="359"/>
        <end position="376"/>
    </location>
</feature>
<feature type="compositionally biased region" description="Basic residues" evidence="12">
    <location>
        <begin position="88"/>
        <end position="99"/>
    </location>
</feature>
<feature type="domain" description="ABC transporter" evidence="13">
    <location>
        <begin position="944"/>
        <end position="1175"/>
    </location>
</feature>
<feature type="compositionally biased region" description="Polar residues" evidence="12">
    <location>
        <begin position="124"/>
        <end position="140"/>
    </location>
</feature>
<name>C3Z802_BRAFL</name>
<feature type="compositionally biased region" description="Acidic residues" evidence="12">
    <location>
        <begin position="341"/>
        <end position="358"/>
    </location>
</feature>
<dbReference type="PANTHER" id="PTHR19211">
    <property type="entry name" value="ATP-BINDING TRANSPORT PROTEIN-RELATED"/>
    <property type="match status" value="1"/>
</dbReference>
<keyword evidence="10" id="KW-0539">Nucleus</keyword>
<dbReference type="InParanoid" id="C3Z802"/>
<feature type="compositionally biased region" description="Low complexity" evidence="12">
    <location>
        <begin position="160"/>
        <end position="179"/>
    </location>
</feature>
<feature type="compositionally biased region" description="Acidic residues" evidence="12">
    <location>
        <begin position="315"/>
        <end position="325"/>
    </location>
</feature>
<feature type="domain" description="ABC transporter" evidence="13">
    <location>
        <begin position="621"/>
        <end position="865"/>
    </location>
</feature>
<evidence type="ECO:0000256" key="8">
    <source>
        <dbReference type="ARBA" id="ARBA00022840"/>
    </source>
</evidence>
<protein>
    <recommendedName>
        <fullName evidence="11">ATP-binding cassette sub-family F member 1</fullName>
    </recommendedName>
</protein>
<dbReference type="EMBL" id="GG666592">
    <property type="protein sequence ID" value="EEN51316.1"/>
    <property type="molecule type" value="Genomic_DNA"/>
</dbReference>
<dbReference type="GO" id="GO:0016887">
    <property type="term" value="F:ATP hydrolysis activity"/>
    <property type="evidence" value="ECO:0007669"/>
    <property type="project" value="InterPro"/>
</dbReference>
<dbReference type="eggNOG" id="KOG0066">
    <property type="taxonomic scope" value="Eukaryota"/>
</dbReference>
<dbReference type="InterPro" id="IPR027417">
    <property type="entry name" value="P-loop_NTPase"/>
</dbReference>
<evidence type="ECO:0000256" key="1">
    <source>
        <dbReference type="ARBA" id="ARBA00004259"/>
    </source>
</evidence>
<evidence type="ECO:0000313" key="14">
    <source>
        <dbReference type="EMBL" id="EEN51316.1"/>
    </source>
</evidence>
<dbReference type="eggNOG" id="KOG4725">
    <property type="taxonomic scope" value="Eukaryota"/>
</dbReference>
<dbReference type="InterPro" id="IPR003593">
    <property type="entry name" value="AAA+_ATPase"/>
</dbReference>
<evidence type="ECO:0000256" key="11">
    <source>
        <dbReference type="ARBA" id="ARBA00073921"/>
    </source>
</evidence>
<dbReference type="STRING" id="7739.C3Z802"/>
<keyword evidence="7" id="KW-0547">Nucleotide-binding</keyword>
<feature type="region of interest" description="Disordered" evidence="12">
    <location>
        <begin position="880"/>
        <end position="919"/>
    </location>
</feature>
<dbReference type="SUPFAM" id="SSF52540">
    <property type="entry name" value="P-loop containing nucleoside triphosphate hydrolases"/>
    <property type="match status" value="2"/>
</dbReference>
<accession>C3Z802</accession>
<dbReference type="GO" id="GO:0005635">
    <property type="term" value="C:nuclear envelope"/>
    <property type="evidence" value="ECO:0007669"/>
    <property type="project" value="UniProtKB-SubCell"/>
</dbReference>
<feature type="compositionally biased region" description="Basic residues" evidence="12">
    <location>
        <begin position="29"/>
        <end position="39"/>
    </location>
</feature>
<feature type="compositionally biased region" description="Basic and acidic residues" evidence="12">
    <location>
        <begin position="438"/>
        <end position="453"/>
    </location>
</feature>
<feature type="compositionally biased region" description="Basic residues" evidence="12">
    <location>
        <begin position="59"/>
        <end position="68"/>
    </location>
</feature>
<dbReference type="AlphaFoldDB" id="C3Z802"/>
<evidence type="ECO:0000256" key="3">
    <source>
        <dbReference type="ARBA" id="ARBA00004642"/>
    </source>
</evidence>
<dbReference type="GO" id="GO:0005737">
    <property type="term" value="C:cytoplasm"/>
    <property type="evidence" value="ECO:0007669"/>
    <property type="project" value="UniProtKB-SubCell"/>
</dbReference>
<evidence type="ECO:0000256" key="7">
    <source>
        <dbReference type="ARBA" id="ARBA00022741"/>
    </source>
</evidence>
<evidence type="ECO:0000259" key="13">
    <source>
        <dbReference type="PROSITE" id="PS50893"/>
    </source>
</evidence>
<feature type="compositionally biased region" description="Basic residues" evidence="12">
    <location>
        <begin position="411"/>
        <end position="425"/>
    </location>
</feature>
<dbReference type="FunFam" id="3.40.50.300:FF:000472">
    <property type="entry name" value="ATP-binding cassette, sub-family F (GCN20), member 1"/>
    <property type="match status" value="1"/>
</dbReference>
<dbReference type="InterPro" id="IPR003439">
    <property type="entry name" value="ABC_transporter-like_ATP-bd"/>
</dbReference>
<keyword evidence="6" id="KW-0677">Repeat</keyword>
<evidence type="ECO:0000256" key="12">
    <source>
        <dbReference type="SAM" id="MobiDB-lite"/>
    </source>
</evidence>
<feature type="compositionally biased region" description="Acidic residues" evidence="12">
    <location>
        <begin position="464"/>
        <end position="478"/>
    </location>
</feature>
<dbReference type="PANTHER" id="PTHR19211:SF14">
    <property type="entry name" value="ATP-BINDING CASSETTE SUB-FAMILY F MEMBER 1"/>
    <property type="match status" value="1"/>
</dbReference>
<feature type="region of interest" description="Disordered" evidence="12">
    <location>
        <begin position="1"/>
        <end position="504"/>
    </location>
</feature>
<evidence type="ECO:0000256" key="2">
    <source>
        <dbReference type="ARBA" id="ARBA00004496"/>
    </source>
</evidence>
<feature type="compositionally biased region" description="Basic and acidic residues" evidence="12">
    <location>
        <begin position="40"/>
        <end position="57"/>
    </location>
</feature>
<evidence type="ECO:0000256" key="4">
    <source>
        <dbReference type="ARBA" id="ARBA00022490"/>
    </source>
</evidence>
<keyword evidence="4" id="KW-0963">Cytoplasm</keyword>